<keyword evidence="2 6" id="KW-0547">Nucleotide-binding</keyword>
<organism evidence="9">
    <name type="scientific">Medioppia subpectinata</name>
    <dbReference type="NCBI Taxonomy" id="1979941"/>
    <lineage>
        <taxon>Eukaryota</taxon>
        <taxon>Metazoa</taxon>
        <taxon>Ecdysozoa</taxon>
        <taxon>Arthropoda</taxon>
        <taxon>Chelicerata</taxon>
        <taxon>Arachnida</taxon>
        <taxon>Acari</taxon>
        <taxon>Acariformes</taxon>
        <taxon>Sarcoptiformes</taxon>
        <taxon>Oribatida</taxon>
        <taxon>Brachypylina</taxon>
        <taxon>Oppioidea</taxon>
        <taxon>Oppiidae</taxon>
        <taxon>Medioppia</taxon>
    </lineage>
</organism>
<dbReference type="Pfam" id="PF13540">
    <property type="entry name" value="RCC1_2"/>
    <property type="match status" value="1"/>
</dbReference>
<dbReference type="PRINTS" id="PR00633">
    <property type="entry name" value="RCCNDNSATION"/>
</dbReference>
<accession>A0A7R9L0L7</accession>
<dbReference type="PROSITE" id="PS00107">
    <property type="entry name" value="PROTEIN_KINASE_ATP"/>
    <property type="match status" value="1"/>
</dbReference>
<dbReference type="EMBL" id="CAJPIZ010011225">
    <property type="protein sequence ID" value="CAG2113014.1"/>
    <property type="molecule type" value="Genomic_DNA"/>
</dbReference>
<evidence type="ECO:0000256" key="7">
    <source>
        <dbReference type="SAM" id="MobiDB-lite"/>
    </source>
</evidence>
<dbReference type="GO" id="GO:0004672">
    <property type="term" value="F:protein kinase activity"/>
    <property type="evidence" value="ECO:0007669"/>
    <property type="project" value="InterPro"/>
</dbReference>
<dbReference type="PANTHER" id="PTHR11042">
    <property type="entry name" value="EUKARYOTIC TRANSLATION INITIATION FACTOR 2-ALPHA KINASE EIF2-ALPHA KINASE -RELATED"/>
    <property type="match status" value="1"/>
</dbReference>
<evidence type="ECO:0000313" key="9">
    <source>
        <dbReference type="EMBL" id="CAD7632584.1"/>
    </source>
</evidence>
<evidence type="ECO:0000256" key="4">
    <source>
        <dbReference type="ARBA" id="ARBA00022840"/>
    </source>
</evidence>
<dbReference type="PROSITE" id="PS50011">
    <property type="entry name" value="PROTEIN_KINASE_DOM"/>
    <property type="match status" value="1"/>
</dbReference>
<keyword evidence="1" id="KW-0808">Transferase</keyword>
<evidence type="ECO:0000256" key="3">
    <source>
        <dbReference type="ARBA" id="ARBA00022777"/>
    </source>
</evidence>
<feature type="compositionally biased region" description="Basic residues" evidence="7">
    <location>
        <begin position="208"/>
        <end position="218"/>
    </location>
</feature>
<reference evidence="9" key="1">
    <citation type="submission" date="2020-11" db="EMBL/GenBank/DDBJ databases">
        <authorList>
            <person name="Tran Van P."/>
        </authorList>
    </citation>
    <scope>NUCLEOTIDE SEQUENCE</scope>
</reference>
<sequence length="543" mass="62735">MAYFNDKNIVQLSCGAYHALALNGDGRVYAWGADITACGQFKFKPKYICTPIEIKLANNYKIQCIHAYGTSSFAITSDGHVFSWGYNGLHQLGHRFHIGNDIIDTPRLVDTIDGVKAITSMGYSTQFHATNGIYVQLISTEFKLIDTKYDNFVDFYANEYQITYNTIDLKQINDMNKIETMLTSVDIKSENKSENNSEIKSENNSEKSRKKKKKRKNKNKIEDKNDNICENSSDNNYNNQFIEMSAIGSGGFGTVFKVKHGLDDKMYAVKRLQFKDISEETKQSVVEEMNSLTKLDSDFVVKYYNSWLESNHLFIQMQFYSQSLRTVLKDKPIVFGRQPEDQMNVFEYFTSCEIFKELLECVEYLHESDPPVIHRNLKPENILIDPNFTSNRCVKVCDFGLVTDHNTDRQIVSPFVHSVCGTFGYIAPEVLMGKQYDHKSDIYSLSIIGEELFGIDLQDWKLNEAKKLSFKKCIQSIYGTLLDMMSTPFWRQRPECREVLAKYNEWSIDKTFVTKQNNFHEVLNTLKSNNNSGFYEILFRKTQ</sequence>
<evidence type="ECO:0000256" key="5">
    <source>
        <dbReference type="PROSITE-ProRule" id="PRU00235"/>
    </source>
</evidence>
<dbReference type="EMBL" id="OC865800">
    <property type="protein sequence ID" value="CAD7632584.1"/>
    <property type="molecule type" value="Genomic_DNA"/>
</dbReference>
<dbReference type="GO" id="GO:0005737">
    <property type="term" value="C:cytoplasm"/>
    <property type="evidence" value="ECO:0007669"/>
    <property type="project" value="TreeGrafter"/>
</dbReference>
<dbReference type="InterPro" id="IPR011009">
    <property type="entry name" value="Kinase-like_dom_sf"/>
</dbReference>
<feature type="region of interest" description="Disordered" evidence="7">
    <location>
        <begin position="189"/>
        <end position="232"/>
    </location>
</feature>
<dbReference type="PROSITE" id="PS00626">
    <property type="entry name" value="RCC1_2"/>
    <property type="match status" value="1"/>
</dbReference>
<dbReference type="Gene3D" id="1.10.510.10">
    <property type="entry name" value="Transferase(Phosphotransferase) domain 1"/>
    <property type="match status" value="1"/>
</dbReference>
<dbReference type="InterPro" id="IPR009091">
    <property type="entry name" value="RCC1/BLIP-II"/>
</dbReference>
<feature type="domain" description="Protein kinase" evidence="8">
    <location>
        <begin position="241"/>
        <end position="523"/>
    </location>
</feature>
<dbReference type="SMART" id="SM00220">
    <property type="entry name" value="S_TKc"/>
    <property type="match status" value="1"/>
</dbReference>
<evidence type="ECO:0000256" key="1">
    <source>
        <dbReference type="ARBA" id="ARBA00022679"/>
    </source>
</evidence>
<dbReference type="SUPFAM" id="SSF50985">
    <property type="entry name" value="RCC1/BLIP-II"/>
    <property type="match status" value="1"/>
</dbReference>
<dbReference type="Gene3D" id="3.30.200.20">
    <property type="entry name" value="Phosphorylase Kinase, domain 1"/>
    <property type="match status" value="1"/>
</dbReference>
<dbReference type="InterPro" id="IPR000719">
    <property type="entry name" value="Prot_kinase_dom"/>
</dbReference>
<dbReference type="InterPro" id="IPR000408">
    <property type="entry name" value="Reg_chr_condens"/>
</dbReference>
<dbReference type="AlphaFoldDB" id="A0A7R9L0L7"/>
<dbReference type="GO" id="GO:0005634">
    <property type="term" value="C:nucleus"/>
    <property type="evidence" value="ECO:0007669"/>
    <property type="project" value="TreeGrafter"/>
</dbReference>
<gene>
    <name evidence="9" type="ORF">OSB1V03_LOCUS12987</name>
</gene>
<protein>
    <recommendedName>
        <fullName evidence="8">Protein kinase domain-containing protein</fullName>
    </recommendedName>
</protein>
<feature type="repeat" description="RCC1" evidence="5">
    <location>
        <begin position="26"/>
        <end position="78"/>
    </location>
</feature>
<name>A0A7R9L0L7_9ACAR</name>
<dbReference type="Proteomes" id="UP000759131">
    <property type="component" value="Unassembled WGS sequence"/>
</dbReference>
<evidence type="ECO:0000259" key="8">
    <source>
        <dbReference type="PROSITE" id="PS50011"/>
    </source>
</evidence>
<dbReference type="InterPro" id="IPR050339">
    <property type="entry name" value="CC_SR_Kinase"/>
</dbReference>
<evidence type="ECO:0000313" key="10">
    <source>
        <dbReference type="Proteomes" id="UP000759131"/>
    </source>
</evidence>
<dbReference type="InterPro" id="IPR017441">
    <property type="entry name" value="Protein_kinase_ATP_BS"/>
</dbReference>
<keyword evidence="4 6" id="KW-0067">ATP-binding</keyword>
<feature type="compositionally biased region" description="Basic and acidic residues" evidence="7">
    <location>
        <begin position="189"/>
        <end position="207"/>
    </location>
</feature>
<dbReference type="Pfam" id="PF00415">
    <property type="entry name" value="RCC1"/>
    <property type="match status" value="1"/>
</dbReference>
<evidence type="ECO:0000256" key="6">
    <source>
        <dbReference type="PROSITE-ProRule" id="PRU10141"/>
    </source>
</evidence>
<dbReference type="GO" id="GO:0005524">
    <property type="term" value="F:ATP binding"/>
    <property type="evidence" value="ECO:0007669"/>
    <property type="project" value="UniProtKB-UniRule"/>
</dbReference>
<dbReference type="Pfam" id="PF00069">
    <property type="entry name" value="Pkinase"/>
    <property type="match status" value="1"/>
</dbReference>
<keyword evidence="3" id="KW-0418">Kinase</keyword>
<dbReference type="SUPFAM" id="SSF56112">
    <property type="entry name" value="Protein kinase-like (PK-like)"/>
    <property type="match status" value="1"/>
</dbReference>
<dbReference type="PROSITE" id="PS50012">
    <property type="entry name" value="RCC1_3"/>
    <property type="match status" value="1"/>
</dbReference>
<dbReference type="Gene3D" id="2.130.10.30">
    <property type="entry name" value="Regulator of chromosome condensation 1/beta-lactamase-inhibitor protein II"/>
    <property type="match status" value="1"/>
</dbReference>
<keyword evidence="10" id="KW-1185">Reference proteome</keyword>
<feature type="binding site" evidence="6">
    <location>
        <position position="270"/>
    </location>
    <ligand>
        <name>ATP</name>
        <dbReference type="ChEBI" id="CHEBI:30616"/>
    </ligand>
</feature>
<evidence type="ECO:0000256" key="2">
    <source>
        <dbReference type="ARBA" id="ARBA00022741"/>
    </source>
</evidence>
<proteinExistence type="predicted"/>